<dbReference type="RefSeq" id="WP_073016219.1">
    <property type="nucleotide sequence ID" value="NZ_FQXU01000003.1"/>
</dbReference>
<dbReference type="AlphaFoldDB" id="A0A1M5U5U7"/>
<dbReference type="Proteomes" id="UP000184241">
    <property type="component" value="Unassembled WGS sequence"/>
</dbReference>
<accession>A0A1M5U5U7</accession>
<name>A0A1M5U5U7_9CLOT</name>
<evidence type="ECO:0000313" key="1">
    <source>
        <dbReference type="EMBL" id="SHH58319.1"/>
    </source>
</evidence>
<reference evidence="1 2" key="1">
    <citation type="submission" date="2016-11" db="EMBL/GenBank/DDBJ databases">
        <authorList>
            <person name="Jaros S."/>
            <person name="Januszkiewicz K."/>
            <person name="Wedrychowicz H."/>
        </authorList>
    </citation>
    <scope>NUCLEOTIDE SEQUENCE [LARGE SCALE GENOMIC DNA]</scope>
    <source>
        <strain evidence="1 2">DSM 6191</strain>
    </source>
</reference>
<proteinExistence type="predicted"/>
<evidence type="ECO:0000313" key="2">
    <source>
        <dbReference type="Proteomes" id="UP000184241"/>
    </source>
</evidence>
<organism evidence="1 2">
    <name type="scientific">Clostridium intestinale DSM 6191</name>
    <dbReference type="NCBI Taxonomy" id="1121320"/>
    <lineage>
        <taxon>Bacteria</taxon>
        <taxon>Bacillati</taxon>
        <taxon>Bacillota</taxon>
        <taxon>Clostridia</taxon>
        <taxon>Eubacteriales</taxon>
        <taxon>Clostridiaceae</taxon>
        <taxon>Clostridium</taxon>
    </lineage>
</organism>
<sequence length="157" mass="18257">MPVSKKRKKLGKKKTDYNKNKINKVIKNYSKLLDNYIPLLIDLPVIEQTPYTLSKLHGLGELTLSSPQLSAVVKPLINNKSLDFETIQSNLKIRTILMLSIHILLDIMPDDIEENNFIDKLKYYYSLVDTFYKLDSIPFTKNPENTTFFIKDLYLSK</sequence>
<protein>
    <submittedName>
        <fullName evidence="1">Uncharacterized protein</fullName>
    </submittedName>
</protein>
<gene>
    <name evidence="1" type="ORF">SAMN02745941_00416</name>
</gene>
<dbReference type="EMBL" id="FQXU01000003">
    <property type="protein sequence ID" value="SHH58319.1"/>
    <property type="molecule type" value="Genomic_DNA"/>
</dbReference>